<sequence length="510" mass="52084">MANTKISEFSSTPGNNTDIDGINIAEGCAPSGINNAIRELMAQLKDFQAGTAGDSFNGPIGTTTAAAGAFTTLSATGVSTFQAGTVSAPAITTSGDTNTGIFFPAADTIAFTKGGVEAMRLDSSGNMGIGTTSPAYKLDVRNGSLVAGNGTITGGISYSTRVEMGAISNHNLGFTVNNTTQMLLDTGGNLGIGTTSPAYKLVVSAAGASGIEFGPAYSGTANLIQSYNRSGGAYVNTVYDAANHAYNISGTERMRLDSSGNLGIGTSSPSYKLDVLASAGPYVARFGNSSTATNQYNVILLTQGAAGSATGYIGTGGSAVGNTAFANTFVVGTQTSSSLVFNTADTERARLTDAGAFLIGTTTRYFGENLGVYSSSSYTITSTRTGTGNEGHMAFQNANGTVGTIFTNGTTTAYNTSSDYRLKNITGPITTSGAYIDSLNPVEGTWKADGSTFVGLIAHEVQEASRTTVATGTKDGEQMQGMDYSSAEIIANLIAEVKSLRARVAALEFN</sequence>
<comment type="subcellular location">
    <subcellularLocation>
        <location evidence="1">Virion</location>
    </subcellularLocation>
</comment>
<keyword evidence="2" id="KW-1227">Viral tail protein</keyword>
<reference evidence="4" key="1">
    <citation type="submission" date="2020-05" db="EMBL/GenBank/DDBJ databases">
        <authorList>
            <person name="Chiriac C."/>
            <person name="Salcher M."/>
            <person name="Ghai R."/>
            <person name="Kavagutti S V."/>
        </authorList>
    </citation>
    <scope>NUCLEOTIDE SEQUENCE</scope>
</reference>
<evidence type="ECO:0000313" key="4">
    <source>
        <dbReference type="EMBL" id="CAB5222682.1"/>
    </source>
</evidence>
<evidence type="ECO:0000256" key="2">
    <source>
        <dbReference type="ARBA" id="ARBA00022732"/>
    </source>
</evidence>
<dbReference type="InterPro" id="IPR030392">
    <property type="entry name" value="S74_ICA"/>
</dbReference>
<name>A0A6J7X122_9CAUD</name>
<proteinExistence type="predicted"/>
<keyword evidence="2" id="KW-0946">Virion</keyword>
<protein>
    <submittedName>
        <fullName evidence="4">Intramolecular chaperone auto-processing domain containing protein</fullName>
    </submittedName>
</protein>
<evidence type="ECO:0000256" key="1">
    <source>
        <dbReference type="ARBA" id="ARBA00004328"/>
    </source>
</evidence>
<accession>A0A6J7X122</accession>
<dbReference type="EMBL" id="LR798306">
    <property type="protein sequence ID" value="CAB5222682.1"/>
    <property type="molecule type" value="Genomic_DNA"/>
</dbReference>
<organism evidence="4">
    <name type="scientific">uncultured Caudovirales phage</name>
    <dbReference type="NCBI Taxonomy" id="2100421"/>
    <lineage>
        <taxon>Viruses</taxon>
        <taxon>Duplodnaviria</taxon>
        <taxon>Heunggongvirae</taxon>
        <taxon>Uroviricota</taxon>
        <taxon>Caudoviricetes</taxon>
        <taxon>Peduoviridae</taxon>
        <taxon>Maltschvirus</taxon>
        <taxon>Maltschvirus maltsch</taxon>
    </lineage>
</organism>
<evidence type="ECO:0000259" key="3">
    <source>
        <dbReference type="PROSITE" id="PS51688"/>
    </source>
</evidence>
<dbReference type="GO" id="GO:0098015">
    <property type="term" value="C:virus tail"/>
    <property type="evidence" value="ECO:0007669"/>
    <property type="project" value="UniProtKB-KW"/>
</dbReference>
<feature type="domain" description="Peptidase S74" evidence="3">
    <location>
        <begin position="418"/>
        <end position="510"/>
    </location>
</feature>
<dbReference type="PROSITE" id="PS51688">
    <property type="entry name" value="ICA"/>
    <property type="match status" value="1"/>
</dbReference>
<gene>
    <name evidence="4" type="ORF">UFOVP378_21</name>
</gene>